<organism evidence="3 4">
    <name type="scientific">Flavobacterium gyeonganense</name>
    <dbReference type="NCBI Taxonomy" id="1310418"/>
    <lineage>
        <taxon>Bacteria</taxon>
        <taxon>Pseudomonadati</taxon>
        <taxon>Bacteroidota</taxon>
        <taxon>Flavobacteriia</taxon>
        <taxon>Flavobacteriales</taxon>
        <taxon>Flavobacteriaceae</taxon>
        <taxon>Flavobacterium</taxon>
    </lineage>
</organism>
<evidence type="ECO:0000259" key="2">
    <source>
        <dbReference type="SMART" id="SM00014"/>
    </source>
</evidence>
<dbReference type="CDD" id="cd03394">
    <property type="entry name" value="PAP2_like_5"/>
    <property type="match status" value="1"/>
</dbReference>
<feature type="chain" id="PRO_5047380321" evidence="1">
    <location>
        <begin position="20"/>
        <end position="257"/>
    </location>
</feature>
<dbReference type="Proteomes" id="UP001589562">
    <property type="component" value="Unassembled WGS sequence"/>
</dbReference>
<reference evidence="3 4" key="1">
    <citation type="submission" date="2024-09" db="EMBL/GenBank/DDBJ databases">
        <authorList>
            <person name="Sun Q."/>
            <person name="Mori K."/>
        </authorList>
    </citation>
    <scope>NUCLEOTIDE SEQUENCE [LARGE SCALE GENOMIC DNA]</scope>
    <source>
        <strain evidence="3 4">CECT 8365</strain>
    </source>
</reference>
<dbReference type="InterPro" id="IPR036938">
    <property type="entry name" value="PAP2/HPO_sf"/>
</dbReference>
<evidence type="ECO:0000313" key="4">
    <source>
        <dbReference type="Proteomes" id="UP001589562"/>
    </source>
</evidence>
<dbReference type="Gene3D" id="1.20.144.10">
    <property type="entry name" value="Phosphatidic acid phosphatase type 2/haloperoxidase"/>
    <property type="match status" value="1"/>
</dbReference>
<comment type="caution">
    <text evidence="3">The sequence shown here is derived from an EMBL/GenBank/DDBJ whole genome shotgun (WGS) entry which is preliminary data.</text>
</comment>
<keyword evidence="4" id="KW-1185">Reference proteome</keyword>
<proteinExistence type="predicted"/>
<accession>A0ABV5HDF7</accession>
<gene>
    <name evidence="3" type="ORF">ACFFVK_15235</name>
</gene>
<dbReference type="InterPro" id="IPR000326">
    <property type="entry name" value="PAP2/HPO"/>
</dbReference>
<feature type="domain" description="Phosphatidic acid phosphatase type 2/haloperoxidase" evidence="2">
    <location>
        <begin position="114"/>
        <end position="214"/>
    </location>
</feature>
<name>A0ABV5HDF7_9FLAO</name>
<dbReference type="Pfam" id="PF01569">
    <property type="entry name" value="PAP2"/>
    <property type="match status" value="1"/>
</dbReference>
<keyword evidence="1" id="KW-0732">Signal</keyword>
<evidence type="ECO:0000256" key="1">
    <source>
        <dbReference type="SAM" id="SignalP"/>
    </source>
</evidence>
<dbReference type="PANTHER" id="PTHR14969:SF13">
    <property type="entry name" value="AT30094P"/>
    <property type="match status" value="1"/>
</dbReference>
<dbReference type="SMART" id="SM00014">
    <property type="entry name" value="acidPPc"/>
    <property type="match status" value="1"/>
</dbReference>
<protein>
    <submittedName>
        <fullName evidence="3">Phosphatase PAP2 family protein</fullName>
    </submittedName>
</protein>
<feature type="signal peptide" evidence="1">
    <location>
        <begin position="1"/>
        <end position="19"/>
    </location>
</feature>
<evidence type="ECO:0000313" key="3">
    <source>
        <dbReference type="EMBL" id="MFB9109941.1"/>
    </source>
</evidence>
<dbReference type="SUPFAM" id="SSF48317">
    <property type="entry name" value="Acid phosphatase/Vanadium-dependent haloperoxidase"/>
    <property type="match status" value="1"/>
</dbReference>
<dbReference type="EMBL" id="JBHMFE010000020">
    <property type="protein sequence ID" value="MFB9109941.1"/>
    <property type="molecule type" value="Genomic_DNA"/>
</dbReference>
<dbReference type="RefSeq" id="WP_379680799.1">
    <property type="nucleotide sequence ID" value="NZ_JBHMFE010000020.1"/>
</dbReference>
<dbReference type="PANTHER" id="PTHR14969">
    <property type="entry name" value="SPHINGOSINE-1-PHOSPHATE PHOSPHOHYDROLASE"/>
    <property type="match status" value="1"/>
</dbReference>
<sequence length="257" mass="28673">MNKSIVLLSWLICTCTLSAQETVQNDSIQTDTLKPLKFNYKQLIIPTALIGYGVIGIESDQLKSWNSQIRDEVKEDIDEKISIDDFSQWAPAASVFALDAFGVKAKHSLRDRTVIFATSYAIMTATVMSLKSITKIERPDRSSKNSFPSGHTATAFAGAEMLWQEYKDKSIWYGIAGYAVATGTGLFRIYNNRHWLTDVAAGAGIGILSTKMAYWLNPYITKTLFGKNHQESKSTTFVMPSYDEKTKTVGLSFVKTF</sequence>